<gene>
    <name evidence="6" type="ORF">FN846DRAFT_932255</name>
</gene>
<dbReference type="GO" id="GO:0005886">
    <property type="term" value="C:plasma membrane"/>
    <property type="evidence" value="ECO:0007669"/>
    <property type="project" value="TreeGrafter"/>
</dbReference>
<evidence type="ECO:0000256" key="4">
    <source>
        <dbReference type="ARBA" id="ARBA00023136"/>
    </source>
</evidence>
<evidence type="ECO:0000313" key="7">
    <source>
        <dbReference type="Proteomes" id="UP000326924"/>
    </source>
</evidence>
<accession>A0A5J5F834</accession>
<dbReference type="PANTHER" id="PTHR23502:SF4">
    <property type="entry name" value="MAJOR FACILITATOR SUPERFAMILY (MFS) PROFILE DOMAIN-CONTAINING PROTEIN-RELATED"/>
    <property type="match status" value="1"/>
</dbReference>
<dbReference type="OrthoDB" id="4500315at2759"/>
<proteinExistence type="predicted"/>
<dbReference type="EMBL" id="VXIS01000019">
    <property type="protein sequence ID" value="KAA8912924.1"/>
    <property type="molecule type" value="Genomic_DNA"/>
</dbReference>
<keyword evidence="4 5" id="KW-0472">Membrane</keyword>
<sequence length="372" mass="41682">MAPRHTLGVLDADTDEVPGMLHSFAISTSTERTADGIILVPQPDESPNDPLNWPGWRRDCALLSLGWHCMMGGGQTPILAAGFTSVHGYSAGVVLFLAASVWAAASKSMRHSRLARDSPCESLPSATHWRDLHSSLTSKRKGWRWAVWIRSIVVGLSTFILCSLFVTETFGTDTPRISRTKREVHDSHAVVEKDFRPQTETPISAEIEHRITDGGRHATFAEPMNEKHEEEEDGGVIEEVPAREVYQMDHGKTSRESLDHYVRTEGLKPVEGRKQQTVAWWKSSFPSAFSFAYPAVGSTVVYAFSIGWLIVLSESVGHIYQTKLTKLLAARHRPRIPFYLHWRCDRYTAVAERVSDIHCQVHGRRNGGIYEP</sequence>
<feature type="transmembrane region" description="Helical" evidence="5">
    <location>
        <begin position="291"/>
        <end position="312"/>
    </location>
</feature>
<dbReference type="GO" id="GO:0022857">
    <property type="term" value="F:transmembrane transporter activity"/>
    <property type="evidence" value="ECO:0007669"/>
    <property type="project" value="TreeGrafter"/>
</dbReference>
<protein>
    <submittedName>
        <fullName evidence="6">Uncharacterized protein</fullName>
    </submittedName>
</protein>
<keyword evidence="2 5" id="KW-0812">Transmembrane</keyword>
<evidence type="ECO:0000256" key="1">
    <source>
        <dbReference type="ARBA" id="ARBA00004141"/>
    </source>
</evidence>
<feature type="non-terminal residue" evidence="6">
    <location>
        <position position="372"/>
    </location>
</feature>
<evidence type="ECO:0000256" key="2">
    <source>
        <dbReference type="ARBA" id="ARBA00022692"/>
    </source>
</evidence>
<dbReference type="FunCoup" id="A0A5J5F834">
    <property type="interactions" value="13"/>
</dbReference>
<name>A0A5J5F834_9PEZI</name>
<dbReference type="Proteomes" id="UP000326924">
    <property type="component" value="Unassembled WGS sequence"/>
</dbReference>
<organism evidence="6 7">
    <name type="scientific">Sphaerosporella brunnea</name>
    <dbReference type="NCBI Taxonomy" id="1250544"/>
    <lineage>
        <taxon>Eukaryota</taxon>
        <taxon>Fungi</taxon>
        <taxon>Dikarya</taxon>
        <taxon>Ascomycota</taxon>
        <taxon>Pezizomycotina</taxon>
        <taxon>Pezizomycetes</taxon>
        <taxon>Pezizales</taxon>
        <taxon>Pyronemataceae</taxon>
        <taxon>Sphaerosporella</taxon>
    </lineage>
</organism>
<keyword evidence="7" id="KW-1185">Reference proteome</keyword>
<keyword evidence="3 5" id="KW-1133">Transmembrane helix</keyword>
<evidence type="ECO:0000256" key="5">
    <source>
        <dbReference type="SAM" id="Phobius"/>
    </source>
</evidence>
<dbReference type="PANTHER" id="PTHR23502">
    <property type="entry name" value="MAJOR FACILITATOR SUPERFAMILY"/>
    <property type="match status" value="1"/>
</dbReference>
<feature type="transmembrane region" description="Helical" evidence="5">
    <location>
        <begin position="147"/>
        <end position="166"/>
    </location>
</feature>
<comment type="subcellular location">
    <subcellularLocation>
        <location evidence="1">Membrane</location>
        <topology evidence="1">Multi-pass membrane protein</topology>
    </subcellularLocation>
</comment>
<feature type="transmembrane region" description="Helical" evidence="5">
    <location>
        <begin position="86"/>
        <end position="105"/>
    </location>
</feature>
<dbReference type="InParanoid" id="A0A5J5F834"/>
<evidence type="ECO:0000256" key="3">
    <source>
        <dbReference type="ARBA" id="ARBA00022989"/>
    </source>
</evidence>
<evidence type="ECO:0000313" key="6">
    <source>
        <dbReference type="EMBL" id="KAA8912924.1"/>
    </source>
</evidence>
<dbReference type="AlphaFoldDB" id="A0A5J5F834"/>
<reference evidence="6 7" key="1">
    <citation type="submission" date="2019-09" db="EMBL/GenBank/DDBJ databases">
        <title>Draft genome of the ectomycorrhizal ascomycete Sphaerosporella brunnea.</title>
        <authorList>
            <consortium name="DOE Joint Genome Institute"/>
            <person name="Benucci G.M."/>
            <person name="Marozzi G."/>
            <person name="Antonielli L."/>
            <person name="Sanchez S."/>
            <person name="Marco P."/>
            <person name="Wang X."/>
            <person name="Falini L.B."/>
            <person name="Barry K."/>
            <person name="Haridas S."/>
            <person name="Lipzen A."/>
            <person name="Labutti K."/>
            <person name="Grigoriev I.V."/>
            <person name="Murat C."/>
            <person name="Martin F."/>
            <person name="Albertini E."/>
            <person name="Donnini D."/>
            <person name="Bonito G."/>
        </authorList>
    </citation>
    <scope>NUCLEOTIDE SEQUENCE [LARGE SCALE GENOMIC DNA]</scope>
    <source>
        <strain evidence="6 7">Sb_GMNB300</strain>
    </source>
</reference>
<comment type="caution">
    <text evidence="6">The sequence shown here is derived from an EMBL/GenBank/DDBJ whole genome shotgun (WGS) entry which is preliminary data.</text>
</comment>